<dbReference type="EMBL" id="CAJFDI010000002">
    <property type="protein sequence ID" value="CAD5215629.1"/>
    <property type="molecule type" value="Genomic_DNA"/>
</dbReference>
<keyword evidence="3" id="KW-0949">S-adenosyl-L-methionine</keyword>
<sequence>MRCFSSMIPPLEVVKSLTPQARRNMPYVLAELEVWSELSGCEIPKMDSEEWRYFLMMENLTERDKFVSSFNKDATRDTISDTEPTGQLPYLIKGKDFRNMIDKTYGAKIWTKLKLDEEFPQIRVDCSLLYTLPPRYLSEALQGVSKIVNENWASPTPLIIHINGYSPDTRISPLAKRHWPFLYGPQKGDKHFIPHPLGPSVSSRNVTESCNVPEDQIIFVSNYGREELNETDLNKGKLFVVNAVSDDRIPKSLRETSKANSFRLPIDKYVKWKRGTKSLPSFVTVNILRDVLERKLELGDALIRNIPEKHITDAEVTREDALQIERELRVDILESASQLLKMQKNDREIMFGKELPEVQQLPPTDKRKVRFHRYSREERNHRRAREQVPNK</sequence>
<reference evidence="9" key="1">
    <citation type="submission" date="2016-11" db="UniProtKB">
        <authorList>
            <consortium name="WormBaseParasite"/>
        </authorList>
    </citation>
    <scope>IDENTIFICATION</scope>
</reference>
<dbReference type="GO" id="GO:0032259">
    <property type="term" value="P:methylation"/>
    <property type="evidence" value="ECO:0007669"/>
    <property type="project" value="UniProtKB-KW"/>
</dbReference>
<dbReference type="SMR" id="A0A1I7SSF9"/>
<evidence type="ECO:0000313" key="7">
    <source>
        <dbReference type="Proteomes" id="UP000095284"/>
    </source>
</evidence>
<dbReference type="Proteomes" id="UP000659654">
    <property type="component" value="Unassembled WGS sequence"/>
</dbReference>
<dbReference type="Gene3D" id="3.40.1280.30">
    <property type="match status" value="1"/>
</dbReference>
<evidence type="ECO:0000256" key="3">
    <source>
        <dbReference type="ARBA" id="ARBA00022691"/>
    </source>
</evidence>
<dbReference type="PROSITE" id="PS51675">
    <property type="entry name" value="SAM_MT_TRM10"/>
    <property type="match status" value="1"/>
</dbReference>
<evidence type="ECO:0000313" key="8">
    <source>
        <dbReference type="Proteomes" id="UP000659654"/>
    </source>
</evidence>
<evidence type="ECO:0000256" key="2">
    <source>
        <dbReference type="ARBA" id="ARBA00022679"/>
    </source>
</evidence>
<protein>
    <submittedName>
        <fullName evidence="5">(pine wood nematode) hypothetical protein</fullName>
    </submittedName>
    <submittedName>
        <fullName evidence="9">SAM-dependent MTase TRM10-type domain-containing protein</fullName>
    </submittedName>
</protein>
<reference evidence="6" key="2">
    <citation type="submission" date="2020-08" db="EMBL/GenBank/DDBJ databases">
        <authorList>
            <person name="Kikuchi T."/>
        </authorList>
    </citation>
    <scope>NUCLEOTIDE SEQUENCE</scope>
    <source>
        <strain evidence="5">Ka4C1</strain>
    </source>
</reference>
<accession>A0A1I7SSF9</accession>
<evidence type="ECO:0000313" key="6">
    <source>
        <dbReference type="EMBL" id="CAG9097592.1"/>
    </source>
</evidence>
<dbReference type="AlphaFoldDB" id="A0A1I7SSF9"/>
<keyword evidence="2" id="KW-0808">Transferase</keyword>
<dbReference type="GO" id="GO:0008168">
    <property type="term" value="F:methyltransferase activity"/>
    <property type="evidence" value="ECO:0007669"/>
    <property type="project" value="UniProtKB-KW"/>
</dbReference>
<proteinExistence type="predicted"/>
<dbReference type="OrthoDB" id="17948at2759"/>
<dbReference type="Proteomes" id="UP000582659">
    <property type="component" value="Unassembled WGS sequence"/>
</dbReference>
<dbReference type="EMBL" id="CAJFCV020000002">
    <property type="protein sequence ID" value="CAG9097592.1"/>
    <property type="molecule type" value="Genomic_DNA"/>
</dbReference>
<dbReference type="WBParaSite" id="BXY_1597600.1">
    <property type="protein sequence ID" value="BXY_1597600.1"/>
    <property type="gene ID" value="BXY_1597600"/>
</dbReference>
<gene>
    <name evidence="5" type="ORF">BXYJ_LOCUS4125</name>
</gene>
<evidence type="ECO:0000313" key="9">
    <source>
        <dbReference type="WBParaSite" id="BXY_1597600.1"/>
    </source>
</evidence>
<keyword evidence="8" id="KW-1185">Reference proteome</keyword>
<keyword evidence="1" id="KW-0489">Methyltransferase</keyword>
<name>A0A1I7SSF9_BURXY</name>
<dbReference type="InterPro" id="IPR028564">
    <property type="entry name" value="MT_TRM10-typ"/>
</dbReference>
<evidence type="ECO:0000259" key="4">
    <source>
        <dbReference type="PROSITE" id="PS51675"/>
    </source>
</evidence>
<organism evidence="7 9">
    <name type="scientific">Bursaphelenchus xylophilus</name>
    <name type="common">Pinewood nematode worm</name>
    <name type="synonym">Aphelenchoides xylophilus</name>
    <dbReference type="NCBI Taxonomy" id="6326"/>
    <lineage>
        <taxon>Eukaryota</taxon>
        <taxon>Metazoa</taxon>
        <taxon>Ecdysozoa</taxon>
        <taxon>Nematoda</taxon>
        <taxon>Chromadorea</taxon>
        <taxon>Rhabditida</taxon>
        <taxon>Tylenchina</taxon>
        <taxon>Tylenchomorpha</taxon>
        <taxon>Aphelenchoidea</taxon>
        <taxon>Aphelenchoididae</taxon>
        <taxon>Bursaphelenchus</taxon>
    </lineage>
</organism>
<dbReference type="InterPro" id="IPR038459">
    <property type="entry name" value="MT_TRM10-typ_sf"/>
</dbReference>
<evidence type="ECO:0000313" key="5">
    <source>
        <dbReference type="EMBL" id="CAD5215629.1"/>
    </source>
</evidence>
<feature type="domain" description="SAM-dependent MTase TRM10-type" evidence="4">
    <location>
        <begin position="105"/>
        <end position="313"/>
    </location>
</feature>
<evidence type="ECO:0000256" key="1">
    <source>
        <dbReference type="ARBA" id="ARBA00022603"/>
    </source>
</evidence>
<dbReference type="Proteomes" id="UP000095284">
    <property type="component" value="Unplaced"/>
</dbReference>